<keyword evidence="11" id="KW-0066">ATP synthesis</keyword>
<organism evidence="13">
    <name type="scientific">Boldia erythrosiphon</name>
    <dbReference type="NCBI Taxonomy" id="74908"/>
    <lineage>
        <taxon>Eukaryota</taxon>
        <taxon>Rhodophyta</taxon>
        <taxon>Compsopogonophyceae</taxon>
        <taxon>Compsopogonales</taxon>
        <taxon>Boldiaceae</taxon>
        <taxon>Boldia</taxon>
    </lineage>
</organism>
<reference evidence="13" key="1">
    <citation type="submission" date="2017-03" db="EMBL/GenBank/DDBJ databases">
        <title>The new red algal subphylum Proteorhodophytina comprises the largest and most divergent plastid genomes known.</title>
        <authorList>
            <person name="Munoz-Gomez S.A."/>
            <person name="Mejia-Franco F.G."/>
            <person name="Durnin K."/>
            <person name="Morgan C."/>
            <person name="Grisdale C.J."/>
            <person name="Archibald J.M."/>
            <person name="Slamovits C.H."/>
        </authorList>
    </citation>
    <scope>NUCLEOTIDE SEQUENCE</scope>
    <source>
        <strain evidence="13">UTEX LB2858</strain>
    </source>
</reference>
<comment type="function">
    <text evidence="10 11">F(1)F(0) ATP synthase produces ATP from ADP in the presence of a proton or sodium gradient. F-type ATPases consist of two structural domains, F(1) containing the extramembraneous catalytic core and F(0) containing the membrane proton channel, linked together by a central stalk and a peripheral stalk. During catalysis, ATP synthesis in the catalytic domain of F(1) is coupled via a rotary mechanism of the central stalk subunits to proton translocation.</text>
</comment>
<feature type="transmembrane region" description="Helical" evidence="11">
    <location>
        <begin position="28"/>
        <end position="51"/>
    </location>
</feature>
<evidence type="ECO:0000256" key="11">
    <source>
        <dbReference type="HAMAP-Rule" id="MF_01399"/>
    </source>
</evidence>
<evidence type="ECO:0000256" key="6">
    <source>
        <dbReference type="ARBA" id="ARBA00022781"/>
    </source>
</evidence>
<dbReference type="GO" id="GO:0045259">
    <property type="term" value="C:proton-transporting ATP synthase complex"/>
    <property type="evidence" value="ECO:0007669"/>
    <property type="project" value="UniProtKB-KW"/>
</dbReference>
<dbReference type="Pfam" id="PF00430">
    <property type="entry name" value="ATP-synt_B"/>
    <property type="match status" value="1"/>
</dbReference>
<dbReference type="InterPro" id="IPR034679">
    <property type="entry name" value="ATP_synth_b"/>
</dbReference>
<dbReference type="CDD" id="cd06503">
    <property type="entry name" value="ATP-synt_Fo_b"/>
    <property type="match status" value="1"/>
</dbReference>
<dbReference type="PANTHER" id="PTHR33445:SF2">
    <property type="entry name" value="ATP SYNTHASE SUBUNIT B', CHLOROPLASTIC"/>
    <property type="match status" value="1"/>
</dbReference>
<keyword evidence="13" id="KW-0150">Chloroplast</keyword>
<proteinExistence type="inferred from homology"/>
<evidence type="ECO:0000256" key="8">
    <source>
        <dbReference type="ARBA" id="ARBA00023065"/>
    </source>
</evidence>
<accession>A0A1Y9TLU5</accession>
<dbReference type="PANTHER" id="PTHR33445">
    <property type="entry name" value="ATP SYNTHASE SUBUNIT B', CHLOROPLASTIC"/>
    <property type="match status" value="1"/>
</dbReference>
<dbReference type="RefSeq" id="YP_009369930.1">
    <property type="nucleotide sequence ID" value="NC_034776.1"/>
</dbReference>
<dbReference type="NCBIfam" id="NF005607">
    <property type="entry name" value="PRK07353.1"/>
    <property type="match status" value="1"/>
</dbReference>
<dbReference type="HAMAP" id="MF_01398">
    <property type="entry name" value="ATP_synth_b_bprime"/>
    <property type="match status" value="1"/>
</dbReference>
<keyword evidence="9 11" id="KW-0472">Membrane</keyword>
<evidence type="ECO:0000256" key="10">
    <source>
        <dbReference type="ARBA" id="ARBA00025198"/>
    </source>
</evidence>
<keyword evidence="4 11" id="KW-0138">CF(0)</keyword>
<protein>
    <recommendedName>
        <fullName evidence="11">ATP synthase subunit b', chloroplastic</fullName>
    </recommendedName>
    <alternativeName>
        <fullName evidence="11">ATP synthase F(0) sector subunit b'</fullName>
    </alternativeName>
    <alternativeName>
        <fullName evidence="11">ATPase subunit II</fullName>
    </alternativeName>
</protein>
<keyword evidence="13" id="KW-0934">Plastid</keyword>
<keyword evidence="5 11" id="KW-0812">Transmembrane</keyword>
<evidence type="ECO:0000256" key="9">
    <source>
        <dbReference type="ARBA" id="ARBA00023136"/>
    </source>
</evidence>
<gene>
    <name evidence="11 13" type="primary">atpG</name>
    <name evidence="11" type="synonym">atpF2</name>
</gene>
<name>A0A1Y9TLU5_9RHOD</name>
<keyword evidence="3 11" id="KW-0813">Transport</keyword>
<evidence type="ECO:0000256" key="2">
    <source>
        <dbReference type="ARBA" id="ARBA00005513"/>
    </source>
</evidence>
<dbReference type="GO" id="GO:0009535">
    <property type="term" value="C:chloroplast thylakoid membrane"/>
    <property type="evidence" value="ECO:0007669"/>
    <property type="project" value="UniProtKB-SubCell"/>
</dbReference>
<evidence type="ECO:0000256" key="7">
    <source>
        <dbReference type="ARBA" id="ARBA00022989"/>
    </source>
</evidence>
<dbReference type="GeneID" id="32891437"/>
<comment type="subunit">
    <text evidence="11">F-type ATPases have 2 components, F(1) - the catalytic core - and F(0) - the membrane proton channel. F(1) has five subunits: alpha(3), beta(3), gamma(1), delta(1), epsilon(1). F(0) has four main subunits: a(1), b(1), b'(1) and c(10-14). The alpha and beta chains form an alternating ring which encloses part of the gamma chain. F(1) is attached to F(0) by a central stalk formed by the gamma and epsilon chains, while a peripheral stalk is formed by the delta, b and b' chains.</text>
</comment>
<keyword evidence="7 11" id="KW-1133">Transmembrane helix</keyword>
<dbReference type="GO" id="GO:0046933">
    <property type="term" value="F:proton-transporting ATP synthase activity, rotational mechanism"/>
    <property type="evidence" value="ECO:0007669"/>
    <property type="project" value="UniProtKB-UniRule"/>
</dbReference>
<dbReference type="AlphaFoldDB" id="A0A1Y9TLU5"/>
<comment type="function">
    <text evidence="11">Component of the F(0) channel, it forms part of the peripheral stalk, linking F(1) to F(0). The b'-subunit is a diverged and duplicated form of b found in plants and photosynthetic bacteria.</text>
</comment>
<dbReference type="InterPro" id="IPR002146">
    <property type="entry name" value="ATP_synth_b/b'su_bac/chlpt"/>
</dbReference>
<dbReference type="HAMAP" id="MF_01399">
    <property type="entry name" value="ATP_synth_bprime"/>
    <property type="match status" value="1"/>
</dbReference>
<keyword evidence="8 11" id="KW-0406">Ion transport</keyword>
<comment type="similarity">
    <text evidence="2 11 12">Belongs to the ATPase B chain family.</text>
</comment>
<evidence type="ECO:0000256" key="1">
    <source>
        <dbReference type="ARBA" id="ARBA00004167"/>
    </source>
</evidence>
<evidence type="ECO:0000256" key="12">
    <source>
        <dbReference type="RuleBase" id="RU003848"/>
    </source>
</evidence>
<dbReference type="EMBL" id="KY709208">
    <property type="protein sequence ID" value="ARO90618.1"/>
    <property type="molecule type" value="Genomic_DNA"/>
</dbReference>
<sequence>MQKTYLLSSILLGIKSAGETSKAGLFDFNATLPLIVLQFLALMLILNFIFYKPIIKILDERDEYIRTSLTNASNKLLKANLLTVSYETQLGDARKLAQSTIATRKKQAQELVATRLQEAQKHAEQLVLEASKQLDIQKEKALRSLESQVDTLSNQIKAKLLKF</sequence>
<keyword evidence="6 11" id="KW-0375">Hydrogen ion transport</keyword>
<dbReference type="InterPro" id="IPR050059">
    <property type="entry name" value="ATP_synthase_B_chain"/>
</dbReference>
<comment type="miscellaneous">
    <text evidence="11">In plastids the F-type ATPase is also known as CF(1)CF(0).</text>
</comment>
<evidence type="ECO:0000256" key="3">
    <source>
        <dbReference type="ARBA" id="ARBA00022448"/>
    </source>
</evidence>
<comment type="subcellular location">
    <subcellularLocation>
        <location evidence="1">Membrane</location>
        <topology evidence="1">Single-pass membrane protein</topology>
    </subcellularLocation>
    <subcellularLocation>
        <location evidence="11">Plastid</location>
        <location evidence="11">Chloroplast thylakoid membrane</location>
        <topology evidence="11">Single-pass membrane protein</topology>
    </subcellularLocation>
</comment>
<evidence type="ECO:0000256" key="4">
    <source>
        <dbReference type="ARBA" id="ARBA00022547"/>
    </source>
</evidence>
<keyword evidence="11" id="KW-0793">Thylakoid</keyword>
<geneLocation type="chloroplast" evidence="13"/>
<evidence type="ECO:0000313" key="13">
    <source>
        <dbReference type="EMBL" id="ARO90618.1"/>
    </source>
</evidence>
<evidence type="ECO:0000256" key="5">
    <source>
        <dbReference type="ARBA" id="ARBA00022692"/>
    </source>
</evidence>
<dbReference type="GO" id="GO:0046961">
    <property type="term" value="F:proton-transporting ATPase activity, rotational mechanism"/>
    <property type="evidence" value="ECO:0007669"/>
    <property type="project" value="TreeGrafter"/>
</dbReference>